<evidence type="ECO:0000313" key="3">
    <source>
        <dbReference type="Proteomes" id="UP000799776"/>
    </source>
</evidence>
<feature type="region of interest" description="Disordered" evidence="1">
    <location>
        <begin position="217"/>
        <end position="257"/>
    </location>
</feature>
<dbReference type="Proteomes" id="UP000799776">
    <property type="component" value="Unassembled WGS sequence"/>
</dbReference>
<keyword evidence="3" id="KW-1185">Reference proteome</keyword>
<gene>
    <name evidence="2" type="ORF">K490DRAFT_59905</name>
</gene>
<name>A0A9P4HP41_9PEZI</name>
<feature type="region of interest" description="Disordered" evidence="1">
    <location>
        <begin position="347"/>
        <end position="406"/>
    </location>
</feature>
<accession>A0A9P4HP41</accession>
<feature type="compositionally biased region" description="Polar residues" evidence="1">
    <location>
        <begin position="347"/>
        <end position="358"/>
    </location>
</feature>
<comment type="caution">
    <text evidence="2">The sequence shown here is derived from an EMBL/GenBank/DDBJ whole genome shotgun (WGS) entry which is preliminary data.</text>
</comment>
<dbReference type="AlphaFoldDB" id="A0A9P4HP41"/>
<reference evidence="2" key="1">
    <citation type="journal article" date="2020" name="Stud. Mycol.">
        <title>101 Dothideomycetes genomes: a test case for predicting lifestyles and emergence of pathogens.</title>
        <authorList>
            <person name="Haridas S."/>
            <person name="Albert R."/>
            <person name="Binder M."/>
            <person name="Bloem J."/>
            <person name="Labutti K."/>
            <person name="Salamov A."/>
            <person name="Andreopoulos B."/>
            <person name="Baker S."/>
            <person name="Barry K."/>
            <person name="Bills G."/>
            <person name="Bluhm B."/>
            <person name="Cannon C."/>
            <person name="Castanera R."/>
            <person name="Culley D."/>
            <person name="Daum C."/>
            <person name="Ezra D."/>
            <person name="Gonzalez J."/>
            <person name="Henrissat B."/>
            <person name="Kuo A."/>
            <person name="Liang C."/>
            <person name="Lipzen A."/>
            <person name="Lutzoni F."/>
            <person name="Magnuson J."/>
            <person name="Mondo S."/>
            <person name="Nolan M."/>
            <person name="Ohm R."/>
            <person name="Pangilinan J."/>
            <person name="Park H.-J."/>
            <person name="Ramirez L."/>
            <person name="Alfaro M."/>
            <person name="Sun H."/>
            <person name="Tritt A."/>
            <person name="Yoshinaga Y."/>
            <person name="Zwiers L.-H."/>
            <person name="Turgeon B."/>
            <person name="Goodwin S."/>
            <person name="Spatafora J."/>
            <person name="Crous P."/>
            <person name="Grigoriev I."/>
        </authorList>
    </citation>
    <scope>NUCLEOTIDE SEQUENCE</scope>
    <source>
        <strain evidence="2">CBS 121410</strain>
    </source>
</reference>
<sequence length="561" mass="60986">MESSNMPRHCANKNRGWVPTQDDDIGPAIPSWTSVNGHIKKNDTRPNPLAKSKKRVVTESIYNKDVKRTRFQQNWDDSEASWSSEDEDVGTEAQCDDSKPSFQKSTRRGRRKKDVALIDSRHGTNGSDNDADDDSGADLPGETSFGSAVQGTEEASEDDSTGIKVEEYEQEDADKVSSDTSNTPLKQPEQDSKKICTCKQESDDEVLELRSEVRFFSSPNKKRSASPTTQGRLPERKRPKHSTAESPISASAAGNNLPPHDIIFDTVFPRAAPCAGTNAGNAANGFSAGVHDGHHIQYHPGPTTANTTGYHGTNSSTDSSAFYKTGHGAGATYGRINARKTWASYKANQRSPDNSSDHTAPMCTYTATSPSRRPEPQGRQPQPKAQPHLQAQARLSDDAHPRPWTAGDYTALVNTLTSNPDLQSFCATRGRTAEEVNAVMAAHVVAPLHAAATAPQAYAATLEKAGRDDGDQKDRMWLEGKPWGDVTGRMVAVGHCILLVQLEHGMGKRFIDPNELGPKDWDYLYEVCGGWDMACLLGQAGKPSGQALNPRGGKARFENLD</sequence>
<feature type="compositionally biased region" description="Acidic residues" evidence="1">
    <location>
        <begin position="76"/>
        <end position="90"/>
    </location>
</feature>
<feature type="region of interest" description="Disordered" evidence="1">
    <location>
        <begin position="1"/>
        <end position="197"/>
    </location>
</feature>
<proteinExistence type="predicted"/>
<evidence type="ECO:0000313" key="2">
    <source>
        <dbReference type="EMBL" id="KAF2084102.1"/>
    </source>
</evidence>
<feature type="compositionally biased region" description="Polar residues" evidence="1">
    <location>
        <begin position="244"/>
        <end position="254"/>
    </location>
</feature>
<organism evidence="2 3">
    <name type="scientific">Saccharata proteae CBS 121410</name>
    <dbReference type="NCBI Taxonomy" id="1314787"/>
    <lineage>
        <taxon>Eukaryota</taxon>
        <taxon>Fungi</taxon>
        <taxon>Dikarya</taxon>
        <taxon>Ascomycota</taxon>
        <taxon>Pezizomycotina</taxon>
        <taxon>Dothideomycetes</taxon>
        <taxon>Dothideomycetes incertae sedis</taxon>
        <taxon>Botryosphaeriales</taxon>
        <taxon>Saccharataceae</taxon>
        <taxon>Saccharata</taxon>
    </lineage>
</organism>
<protein>
    <submittedName>
        <fullName evidence="2">Uncharacterized protein</fullName>
    </submittedName>
</protein>
<dbReference type="EMBL" id="ML978746">
    <property type="protein sequence ID" value="KAF2084102.1"/>
    <property type="molecule type" value="Genomic_DNA"/>
</dbReference>
<evidence type="ECO:0000256" key="1">
    <source>
        <dbReference type="SAM" id="MobiDB-lite"/>
    </source>
</evidence>